<evidence type="ECO:0000313" key="2">
    <source>
        <dbReference type="Proteomes" id="UP000619536"/>
    </source>
</evidence>
<gene>
    <name evidence="1" type="ORF">GCM10007377_16290</name>
</gene>
<reference evidence="1" key="1">
    <citation type="journal article" date="2014" name="Int. J. Syst. Evol. Microbiol.">
        <title>Complete genome sequence of Corynebacterium casei LMG S-19264T (=DSM 44701T), isolated from a smear-ripened cheese.</title>
        <authorList>
            <consortium name="US DOE Joint Genome Institute (JGI-PGF)"/>
            <person name="Walter F."/>
            <person name="Albersmeier A."/>
            <person name="Kalinowski J."/>
            <person name="Ruckert C."/>
        </authorList>
    </citation>
    <scope>NUCLEOTIDE SEQUENCE</scope>
    <source>
        <strain evidence="1">CCM 8606</strain>
    </source>
</reference>
<dbReference type="AlphaFoldDB" id="A0A8J3AKY1"/>
<dbReference type="Proteomes" id="UP000619536">
    <property type="component" value="Unassembled WGS sequence"/>
</dbReference>
<dbReference type="InterPro" id="IPR017853">
    <property type="entry name" value="GH"/>
</dbReference>
<dbReference type="RefSeq" id="WP_188355793.1">
    <property type="nucleotide sequence ID" value="NZ_BMDH01000007.1"/>
</dbReference>
<reference evidence="1" key="2">
    <citation type="submission" date="2020-09" db="EMBL/GenBank/DDBJ databases">
        <authorList>
            <person name="Sun Q."/>
            <person name="Sedlacek I."/>
        </authorList>
    </citation>
    <scope>NUCLEOTIDE SEQUENCE</scope>
    <source>
        <strain evidence="1">CCM 8606</strain>
    </source>
</reference>
<dbReference type="SUPFAM" id="SSF51445">
    <property type="entry name" value="(Trans)glycosidases"/>
    <property type="match status" value="1"/>
</dbReference>
<organism evidence="1 2">
    <name type="scientific">Galliscardovia ingluviei</name>
    <dbReference type="NCBI Taxonomy" id="1769422"/>
    <lineage>
        <taxon>Bacteria</taxon>
        <taxon>Bacillati</taxon>
        <taxon>Actinomycetota</taxon>
        <taxon>Actinomycetes</taxon>
        <taxon>Bifidobacteriales</taxon>
        <taxon>Bifidobacteriaceae</taxon>
        <taxon>Galliscardovia</taxon>
    </lineage>
</organism>
<keyword evidence="2" id="KW-1185">Reference proteome</keyword>
<accession>A0A8J3AKY1</accession>
<protein>
    <submittedName>
        <fullName evidence="1">Uncharacterized protein</fullName>
    </submittedName>
</protein>
<dbReference type="EMBL" id="BMDH01000007">
    <property type="protein sequence ID" value="GGI15518.1"/>
    <property type="molecule type" value="Genomic_DNA"/>
</dbReference>
<comment type="caution">
    <text evidence="1">The sequence shown here is derived from an EMBL/GenBank/DDBJ whole genome shotgun (WGS) entry which is preliminary data.</text>
</comment>
<proteinExistence type="predicted"/>
<evidence type="ECO:0000313" key="1">
    <source>
        <dbReference type="EMBL" id="GGI15518.1"/>
    </source>
</evidence>
<sequence length="91" mass="10174">MTQRAFVLSEFGGLTCAIAGHSALREAYGYAVYASLPERQQAVQEILQHAKMRGNQGLTGFVYTQLTDVEGELNGLLTYDRRIHKLNTVRE</sequence>
<name>A0A8J3AKY1_9BIFI</name>
<dbReference type="Gene3D" id="3.20.20.80">
    <property type="entry name" value="Glycosidases"/>
    <property type="match status" value="1"/>
</dbReference>